<accession>A0AA91FRW1</accession>
<sequence length="172" mass="19843">MENCSNPIQYVPNYLWWGTGCIFNFGQRPDKITITYTKWLSQEESFKRYYGKSTFNSENFNTVSTYYNLDNKVVTQDEWVKQGLIKEFSAIDKLPLSVWHTYTIDTKAIMKKYQGKLPSGLPNGSILPGLPALFPPAQPSEVVISIYLDPKTGKISTKDDFRWQTPTTTYRN</sequence>
<protein>
    <submittedName>
        <fullName evidence="1">Uncharacterized protein</fullName>
    </submittedName>
</protein>
<reference evidence="1" key="1">
    <citation type="submission" date="2016-06" db="EMBL/GenBank/DDBJ databases">
        <title>Draft genome of Moraxella osloensis CCUG 67237.</title>
        <authorList>
            <person name="Salva-Serra F."/>
            <person name="Engstrom-Jakobsson H."/>
            <person name="Thorell K."/>
            <person name="Gonzales-Siles L."/>
            <person name="Karlsson R."/>
            <person name="Boulund F."/>
            <person name="Engstrand L."/>
            <person name="Kristiansson E."/>
            <person name="Moore E."/>
        </authorList>
    </citation>
    <scope>NUCLEOTIDE SEQUENCE [LARGE SCALE GENOMIC DNA]</scope>
    <source>
        <strain evidence="1">CCUG 67237</strain>
    </source>
</reference>
<gene>
    <name evidence="1" type="ORF">A9299_08255</name>
</gene>
<name>A0AA91FRW1_FAUOS</name>
<proteinExistence type="predicted"/>
<comment type="caution">
    <text evidence="1">The sequence shown here is derived from an EMBL/GenBank/DDBJ whole genome shotgun (WGS) entry which is preliminary data.</text>
</comment>
<evidence type="ECO:0000313" key="1">
    <source>
        <dbReference type="EMBL" id="OBX65591.1"/>
    </source>
</evidence>
<dbReference type="AlphaFoldDB" id="A0AA91FRW1"/>
<organism evidence="1">
    <name type="scientific">Faucicola osloensis</name>
    <name type="common">Moraxella osloensis</name>
    <dbReference type="NCBI Taxonomy" id="34062"/>
    <lineage>
        <taxon>Bacteria</taxon>
        <taxon>Pseudomonadati</taxon>
        <taxon>Pseudomonadota</taxon>
        <taxon>Gammaproteobacteria</taxon>
        <taxon>Moraxellales</taxon>
        <taxon>Moraxellaceae</taxon>
        <taxon>Faucicola</taxon>
    </lineage>
</organism>
<dbReference type="EMBL" id="LZMT01000008">
    <property type="protein sequence ID" value="OBX65591.1"/>
    <property type="molecule type" value="Genomic_DNA"/>
</dbReference>